<feature type="signal peptide" evidence="1">
    <location>
        <begin position="1"/>
        <end position="23"/>
    </location>
</feature>
<evidence type="ECO:0000313" key="3">
    <source>
        <dbReference type="EMBL" id="SFI15198.1"/>
    </source>
</evidence>
<feature type="domain" description="3-keto-alpha-glucoside-1,2-lyase/3-keto-2-hydroxy-glucal hydratase" evidence="2">
    <location>
        <begin position="35"/>
        <end position="262"/>
    </location>
</feature>
<sequence length="271" mass="30150">MKKVLYAGCVLWLAATWSTDVNAQSGAGKAPKKTIHLFNGQDLDGWYTFIRDRGKNQDPKGVFSIQDGVLRISGEEWGCITTDEVYADYRLVMEFKWGEKTYGSRADRARDNGILFHSVGEDGGYSGTWMHSIECNIIEGGTGDFIVVGDGSDRFSITSPIASERHGTTPVYQAGGELVEVNRGRINWYGRDPNWKDTLGFRGPQDVEHPVGQWNKLECVVKGDSIDIYVNDILVNQAIRVRPSEGRIQVQSEGAEMFVRRLDLVPLAAGR</sequence>
<dbReference type="InterPro" id="IPR010496">
    <property type="entry name" value="AL/BT2_dom"/>
</dbReference>
<dbReference type="STRING" id="1477437.SAMN05444682_102514"/>
<dbReference type="GO" id="GO:0016787">
    <property type="term" value="F:hydrolase activity"/>
    <property type="evidence" value="ECO:0007669"/>
    <property type="project" value="InterPro"/>
</dbReference>
<dbReference type="Pfam" id="PF06439">
    <property type="entry name" value="3keto-disac_hyd"/>
    <property type="match status" value="1"/>
</dbReference>
<dbReference type="EMBL" id="FOQO01000002">
    <property type="protein sequence ID" value="SFI15198.1"/>
    <property type="molecule type" value="Genomic_DNA"/>
</dbReference>
<keyword evidence="4" id="KW-1185">Reference proteome</keyword>
<evidence type="ECO:0000259" key="2">
    <source>
        <dbReference type="Pfam" id="PF06439"/>
    </source>
</evidence>
<organism evidence="3 4">
    <name type="scientific">Parapedobacter indicus</name>
    <dbReference type="NCBI Taxonomy" id="1477437"/>
    <lineage>
        <taxon>Bacteria</taxon>
        <taxon>Pseudomonadati</taxon>
        <taxon>Bacteroidota</taxon>
        <taxon>Sphingobacteriia</taxon>
        <taxon>Sphingobacteriales</taxon>
        <taxon>Sphingobacteriaceae</taxon>
        <taxon>Parapedobacter</taxon>
    </lineage>
</organism>
<feature type="chain" id="PRO_5011521263" description="3-keto-alpha-glucoside-1,2-lyase/3-keto-2-hydroxy-glucal hydratase domain-containing protein" evidence="1">
    <location>
        <begin position="24"/>
        <end position="271"/>
    </location>
</feature>
<dbReference type="Proteomes" id="UP000198670">
    <property type="component" value="Unassembled WGS sequence"/>
</dbReference>
<gene>
    <name evidence="3" type="ORF">SAMN05444682_102514</name>
</gene>
<keyword evidence="1" id="KW-0732">Signal</keyword>
<reference evidence="3 4" key="1">
    <citation type="submission" date="2016-10" db="EMBL/GenBank/DDBJ databases">
        <authorList>
            <person name="de Groot N.N."/>
        </authorList>
    </citation>
    <scope>NUCLEOTIDE SEQUENCE [LARGE SCALE GENOMIC DNA]</scope>
    <source>
        <strain evidence="3 4">RK1</strain>
    </source>
</reference>
<evidence type="ECO:0000256" key="1">
    <source>
        <dbReference type="SAM" id="SignalP"/>
    </source>
</evidence>
<proteinExistence type="predicted"/>
<dbReference type="AlphaFoldDB" id="A0A1I3FVB7"/>
<accession>A0A1I3FVB7</accession>
<dbReference type="OrthoDB" id="259356at2"/>
<protein>
    <recommendedName>
        <fullName evidence="2">3-keto-alpha-glucoside-1,2-lyase/3-keto-2-hydroxy-glucal hydratase domain-containing protein</fullName>
    </recommendedName>
</protein>
<dbReference type="Gene3D" id="2.60.120.560">
    <property type="entry name" value="Exo-inulinase, domain 1"/>
    <property type="match status" value="1"/>
</dbReference>
<dbReference type="RefSeq" id="WP_090625603.1">
    <property type="nucleotide sequence ID" value="NZ_FOQO01000002.1"/>
</dbReference>
<evidence type="ECO:0000313" key="4">
    <source>
        <dbReference type="Proteomes" id="UP000198670"/>
    </source>
</evidence>
<name>A0A1I3FVB7_9SPHI</name>